<keyword evidence="9 14" id="KW-0779">Telomere</keyword>
<comment type="catalytic activity">
    <reaction evidence="13 14">
        <text>DNA(n) + a 2'-deoxyribonucleoside 5'-triphosphate = DNA(n+1) + diphosphate</text>
        <dbReference type="Rhea" id="RHEA:22508"/>
        <dbReference type="Rhea" id="RHEA-COMP:17339"/>
        <dbReference type="Rhea" id="RHEA-COMP:17340"/>
        <dbReference type="ChEBI" id="CHEBI:33019"/>
        <dbReference type="ChEBI" id="CHEBI:61560"/>
        <dbReference type="ChEBI" id="CHEBI:173112"/>
        <dbReference type="EC" id="2.7.7.49"/>
    </reaction>
</comment>
<dbReference type="GO" id="GO:0007004">
    <property type="term" value="P:telomere maintenance via telomerase"/>
    <property type="evidence" value="ECO:0007669"/>
    <property type="project" value="TreeGrafter"/>
</dbReference>
<evidence type="ECO:0000256" key="11">
    <source>
        <dbReference type="ARBA" id="ARBA00023242"/>
    </source>
</evidence>
<reference evidence="16" key="1">
    <citation type="submission" date="2022-01" db="UniProtKB">
        <authorList>
            <consortium name="EnsemblMetazoa"/>
        </authorList>
    </citation>
    <scope>IDENTIFICATION</scope>
</reference>
<dbReference type="OrthoDB" id="289721at2759"/>
<dbReference type="CDD" id="cd01648">
    <property type="entry name" value="TERT"/>
    <property type="match status" value="1"/>
</dbReference>
<proteinExistence type="inferred from homology"/>
<organism evidence="16 17">
    <name type="scientific">Cimex lectularius</name>
    <name type="common">Bed bug</name>
    <name type="synonym">Acanthia lectularia</name>
    <dbReference type="NCBI Taxonomy" id="79782"/>
    <lineage>
        <taxon>Eukaryota</taxon>
        <taxon>Metazoa</taxon>
        <taxon>Ecdysozoa</taxon>
        <taxon>Arthropoda</taxon>
        <taxon>Hexapoda</taxon>
        <taxon>Insecta</taxon>
        <taxon>Pterygota</taxon>
        <taxon>Neoptera</taxon>
        <taxon>Paraneoptera</taxon>
        <taxon>Hemiptera</taxon>
        <taxon>Heteroptera</taxon>
        <taxon>Panheteroptera</taxon>
        <taxon>Cimicomorpha</taxon>
        <taxon>Cimicidae</taxon>
        <taxon>Cimex</taxon>
    </lineage>
</organism>
<dbReference type="InterPro" id="IPR021891">
    <property type="entry name" value="Telomerase_RBD"/>
</dbReference>
<dbReference type="GO" id="GO:0000781">
    <property type="term" value="C:chromosome, telomeric region"/>
    <property type="evidence" value="ECO:0007669"/>
    <property type="project" value="UniProtKB-SubCell"/>
</dbReference>
<dbReference type="PROSITE" id="PS50878">
    <property type="entry name" value="RT_POL"/>
    <property type="match status" value="1"/>
</dbReference>
<dbReference type="Gene3D" id="3.30.70.2630">
    <property type="match status" value="2"/>
</dbReference>
<dbReference type="GeneID" id="106662824"/>
<evidence type="ECO:0000256" key="8">
    <source>
        <dbReference type="ARBA" id="ARBA00022842"/>
    </source>
</evidence>
<dbReference type="GO" id="GO:0042162">
    <property type="term" value="F:telomeric DNA binding"/>
    <property type="evidence" value="ECO:0007669"/>
    <property type="project" value="TreeGrafter"/>
</dbReference>
<protein>
    <recommendedName>
        <fullName evidence="3 14">Telomerase reverse transcriptase</fullName>
        <ecNumber evidence="2 14">2.7.7.49</ecNumber>
    </recommendedName>
    <alternativeName>
        <fullName evidence="12 14">Telomerase catalytic subunit</fullName>
    </alternativeName>
</protein>
<evidence type="ECO:0000259" key="15">
    <source>
        <dbReference type="PROSITE" id="PS50878"/>
    </source>
</evidence>
<keyword evidence="17" id="KW-1185">Reference proteome</keyword>
<evidence type="ECO:0000256" key="9">
    <source>
        <dbReference type="ARBA" id="ARBA00022895"/>
    </source>
</evidence>
<dbReference type="GO" id="GO:0046872">
    <property type="term" value="F:metal ion binding"/>
    <property type="evidence" value="ECO:0007669"/>
    <property type="project" value="UniProtKB-KW"/>
</dbReference>
<evidence type="ECO:0000256" key="13">
    <source>
        <dbReference type="ARBA" id="ARBA00048173"/>
    </source>
</evidence>
<keyword evidence="7 14" id="KW-0479">Metal-binding</keyword>
<keyword evidence="5 14" id="KW-0808">Transferase</keyword>
<accession>A0A8I6STR0</accession>
<dbReference type="PANTHER" id="PTHR12066:SF0">
    <property type="entry name" value="TELOMERASE REVERSE TRANSCRIPTASE"/>
    <property type="match status" value="1"/>
</dbReference>
<dbReference type="InterPro" id="IPR003545">
    <property type="entry name" value="Telomerase_RT"/>
</dbReference>
<evidence type="ECO:0000313" key="16">
    <source>
        <dbReference type="EnsemblMetazoa" id="XP_024086339.1"/>
    </source>
</evidence>
<keyword evidence="8 14" id="KW-0460">Magnesium</keyword>
<dbReference type="InterPro" id="IPR000477">
    <property type="entry name" value="RT_dom"/>
</dbReference>
<comment type="subcellular location">
    <subcellularLocation>
        <location evidence="14">Nucleus</location>
    </subcellularLocation>
    <subcellularLocation>
        <location evidence="14">Chromosome</location>
        <location evidence="14">Telomere</location>
    </subcellularLocation>
</comment>
<dbReference type="RefSeq" id="XP_024086339.1">
    <property type="nucleotide sequence ID" value="XM_024230571.1"/>
</dbReference>
<evidence type="ECO:0000256" key="12">
    <source>
        <dbReference type="ARBA" id="ARBA00032044"/>
    </source>
</evidence>
<dbReference type="SMART" id="SM00975">
    <property type="entry name" value="Telomerase_RBD"/>
    <property type="match status" value="1"/>
</dbReference>
<keyword evidence="6 14" id="KW-0548">Nucleotidyltransferase</keyword>
<keyword evidence="10 14" id="KW-0695">RNA-directed DNA polymerase</keyword>
<dbReference type="PANTHER" id="PTHR12066">
    <property type="entry name" value="TELOMERASE REVERSE TRANSCRIPTASE"/>
    <property type="match status" value="1"/>
</dbReference>
<feature type="domain" description="Reverse transcriptase" evidence="15">
    <location>
        <begin position="251"/>
        <end position="563"/>
    </location>
</feature>
<evidence type="ECO:0000256" key="7">
    <source>
        <dbReference type="ARBA" id="ARBA00022723"/>
    </source>
</evidence>
<evidence type="ECO:0000256" key="14">
    <source>
        <dbReference type="RuleBase" id="RU365061"/>
    </source>
</evidence>
<dbReference type="AlphaFoldDB" id="A0A8I6STR0"/>
<keyword evidence="4 14" id="KW-0158">Chromosome</keyword>
<evidence type="ECO:0000256" key="2">
    <source>
        <dbReference type="ARBA" id="ARBA00012493"/>
    </source>
</evidence>
<evidence type="ECO:0000256" key="10">
    <source>
        <dbReference type="ARBA" id="ARBA00022918"/>
    </source>
</evidence>
<evidence type="ECO:0000256" key="5">
    <source>
        <dbReference type="ARBA" id="ARBA00022679"/>
    </source>
</evidence>
<dbReference type="GO" id="GO:0070034">
    <property type="term" value="F:telomerase RNA binding"/>
    <property type="evidence" value="ECO:0007669"/>
    <property type="project" value="TreeGrafter"/>
</dbReference>
<dbReference type="Gene3D" id="1.10.132.70">
    <property type="match status" value="1"/>
</dbReference>
<evidence type="ECO:0000256" key="6">
    <source>
        <dbReference type="ARBA" id="ARBA00022695"/>
    </source>
</evidence>
<sequence>MLVFIHTNTFPMQAFKNKHSTKLNCRFKRQRILENMMTQKFGYNPFLVIKRDKMLHRRYAIGRIMLFAEKNRHDMLKKALKEDVGYKMKKVFVRKRIINSFAAIAALKLQVIQVKNELNKIIREVKTTYTKEEVIKFVTIIINKYIPYKILGRKKYYETFRRNCINIILANYKQNMLLSNAMKGLNKTSLKNRHLTAKIVLWLNKLLMRVIGSIFYVTEGTKCRDIIFYNPRYWIGLQKSALEDLESNGEIKQIEVLSHSDPSIGKMRLVPKPSGTGLRPLVLKSTNQQNESRLILRCNLFLKQLVATKLGAYPNAISDIHSAWLEFSTKNQHYKEKLYFVKMDIKNAYGSIIHEELKNILKLLFDECLPVDHLSVNVCSYQGIWKEVETEQFAELTQSISSHKVKNVVQRQTKVSANIFKTFILDFIDNIKVNMNHTNKTYRFVKGLPQGRCFVSVVCLFLLNFLILSHNFSGSALSSVLCEIYYSYVDQQFLNFTNKEEGDLCIRLVDDYLFASRSQERAERFLSLLENGFPKYGLFIKNEKTLTNLIQDVDFVPYFGLKFNLKTKQVKPNLEGYYKVDPLSTMTIRRSFDLSTLKERLLFTHTLKLYKILLDNRFLWKTTIIWNIFDAATIMALRFSSIVKNLLNSSDKMDFYQLVDCVMSSAFKISKTAYGKLNSGTVSLECLKYCVIKAFVKVLERKAVHKKVVKKLKAIMGKYLKFLKCREMKIALYVGKKLSEPLETCL</sequence>
<comment type="similarity">
    <text evidence="1 14">Belongs to the reverse transcriptase family. Telomerase subfamily.</text>
</comment>
<dbReference type="EC" id="2.7.7.49" evidence="2 14"/>
<evidence type="ECO:0000256" key="4">
    <source>
        <dbReference type="ARBA" id="ARBA00022454"/>
    </source>
</evidence>
<dbReference type="GO" id="GO:0000333">
    <property type="term" value="C:telomerase catalytic core complex"/>
    <property type="evidence" value="ECO:0007669"/>
    <property type="project" value="TreeGrafter"/>
</dbReference>
<evidence type="ECO:0000256" key="3">
    <source>
        <dbReference type="ARBA" id="ARBA00016182"/>
    </source>
</evidence>
<comment type="function">
    <text evidence="14">Telomerase is a ribonucleoprotein enzyme essential for the replication of chromosome termini in most eukaryotes. It elongates telomeres. It is a reverse transcriptase that adds simple sequence repeats to chromosome ends by copying a template sequence within the RNA component of the enzyme.</text>
</comment>
<name>A0A8I6STR0_CIMLE</name>
<dbReference type="Proteomes" id="UP000494040">
    <property type="component" value="Unassembled WGS sequence"/>
</dbReference>
<dbReference type="GO" id="GO:0003720">
    <property type="term" value="F:telomerase activity"/>
    <property type="evidence" value="ECO:0007669"/>
    <property type="project" value="InterPro"/>
</dbReference>
<dbReference type="EnsemblMetazoa" id="XM_024230571.1">
    <property type="protein sequence ID" value="XP_024086339.1"/>
    <property type="gene ID" value="LOC106662824"/>
</dbReference>
<evidence type="ECO:0000313" key="17">
    <source>
        <dbReference type="Proteomes" id="UP000494040"/>
    </source>
</evidence>
<keyword evidence="11 14" id="KW-0539">Nucleus</keyword>
<evidence type="ECO:0000256" key="1">
    <source>
        <dbReference type="ARBA" id="ARBA00008001"/>
    </source>
</evidence>
<dbReference type="Pfam" id="PF12009">
    <property type="entry name" value="Telomerase_RBD"/>
    <property type="match status" value="1"/>
</dbReference>